<proteinExistence type="inferred from homology"/>
<feature type="binding site" evidence="7">
    <location>
        <position position="107"/>
    </location>
    <ligand>
        <name>Mg(2+)</name>
        <dbReference type="ChEBI" id="CHEBI:18420"/>
        <label>1</label>
        <note>catalytic</note>
    </ligand>
</feature>
<dbReference type="EMBL" id="FNLF01000002">
    <property type="protein sequence ID" value="SDQ86587.1"/>
    <property type="molecule type" value="Genomic_DNA"/>
</dbReference>
<evidence type="ECO:0000313" key="10">
    <source>
        <dbReference type="Proteomes" id="UP000183053"/>
    </source>
</evidence>
<comment type="catalytic activity">
    <reaction evidence="1 8">
        <text>a myo-inositol phosphate + H2O = myo-inositol + phosphate</text>
        <dbReference type="Rhea" id="RHEA:24056"/>
        <dbReference type="ChEBI" id="CHEBI:15377"/>
        <dbReference type="ChEBI" id="CHEBI:17268"/>
        <dbReference type="ChEBI" id="CHEBI:43474"/>
        <dbReference type="ChEBI" id="CHEBI:84139"/>
        <dbReference type="EC" id="3.1.3.25"/>
    </reaction>
</comment>
<dbReference type="OrthoDB" id="9772456at2"/>
<dbReference type="STRING" id="47312.SAMN04489765_2142"/>
<dbReference type="PANTHER" id="PTHR20854:SF4">
    <property type="entry name" value="INOSITOL-1-MONOPHOSPHATASE-RELATED"/>
    <property type="match status" value="1"/>
</dbReference>
<dbReference type="PROSITE" id="PS00629">
    <property type="entry name" value="IMP_1"/>
    <property type="match status" value="1"/>
</dbReference>
<dbReference type="GO" id="GO:0008934">
    <property type="term" value="F:inositol monophosphate 1-phosphatase activity"/>
    <property type="evidence" value="ECO:0007669"/>
    <property type="project" value="InterPro"/>
</dbReference>
<keyword evidence="6 7" id="KW-0460">Magnesium</keyword>
<dbReference type="Proteomes" id="UP000183053">
    <property type="component" value="Unassembled WGS sequence"/>
</dbReference>
<dbReference type="GO" id="GO:0046872">
    <property type="term" value="F:metal ion binding"/>
    <property type="evidence" value="ECO:0007669"/>
    <property type="project" value="UniProtKB-KW"/>
</dbReference>
<feature type="binding site" evidence="7">
    <location>
        <position position="106"/>
    </location>
    <ligand>
        <name>Mg(2+)</name>
        <dbReference type="ChEBI" id="CHEBI:18420"/>
        <label>1</label>
        <note>catalytic</note>
    </ligand>
</feature>
<dbReference type="SUPFAM" id="SSF56655">
    <property type="entry name" value="Carbohydrate phosphatase"/>
    <property type="match status" value="1"/>
</dbReference>
<dbReference type="InterPro" id="IPR000760">
    <property type="entry name" value="Inositol_monophosphatase-like"/>
</dbReference>
<evidence type="ECO:0000256" key="4">
    <source>
        <dbReference type="ARBA" id="ARBA00022723"/>
    </source>
</evidence>
<organism evidence="9 10">
    <name type="scientific">Tsukamurella pulmonis</name>
    <dbReference type="NCBI Taxonomy" id="47312"/>
    <lineage>
        <taxon>Bacteria</taxon>
        <taxon>Bacillati</taxon>
        <taxon>Actinomycetota</taxon>
        <taxon>Actinomycetes</taxon>
        <taxon>Mycobacteriales</taxon>
        <taxon>Tsukamurellaceae</taxon>
        <taxon>Tsukamurella</taxon>
    </lineage>
</organism>
<dbReference type="InterPro" id="IPR020583">
    <property type="entry name" value="Inositol_monoP_metal-BS"/>
</dbReference>
<keyword evidence="10" id="KW-1185">Reference proteome</keyword>
<feature type="binding site" evidence="7">
    <location>
        <position position="236"/>
    </location>
    <ligand>
        <name>Mg(2+)</name>
        <dbReference type="ChEBI" id="CHEBI:18420"/>
        <label>1</label>
        <note>catalytic</note>
    </ligand>
</feature>
<dbReference type="CDD" id="cd01639">
    <property type="entry name" value="IMPase"/>
    <property type="match status" value="1"/>
</dbReference>
<feature type="binding site" evidence="7">
    <location>
        <position position="87"/>
    </location>
    <ligand>
        <name>Mg(2+)</name>
        <dbReference type="ChEBI" id="CHEBI:18420"/>
        <label>1</label>
        <note>catalytic</note>
    </ligand>
</feature>
<feature type="binding site" evidence="7">
    <location>
        <position position="104"/>
    </location>
    <ligand>
        <name>Mg(2+)</name>
        <dbReference type="ChEBI" id="CHEBI:18420"/>
        <label>1</label>
        <note>catalytic</note>
    </ligand>
</feature>
<dbReference type="GO" id="GO:0006020">
    <property type="term" value="P:inositol metabolic process"/>
    <property type="evidence" value="ECO:0007669"/>
    <property type="project" value="TreeGrafter"/>
</dbReference>
<name>A0A1H1ECW3_9ACTN</name>
<evidence type="ECO:0000256" key="6">
    <source>
        <dbReference type="ARBA" id="ARBA00022842"/>
    </source>
</evidence>
<evidence type="ECO:0000313" key="9">
    <source>
        <dbReference type="EMBL" id="SDQ86587.1"/>
    </source>
</evidence>
<keyword evidence="4 7" id="KW-0479">Metal-binding</keyword>
<evidence type="ECO:0000256" key="7">
    <source>
        <dbReference type="PIRSR" id="PIRSR600760-2"/>
    </source>
</evidence>
<accession>A0A1H1ECW3</accession>
<dbReference type="Pfam" id="PF00459">
    <property type="entry name" value="Inositol_P"/>
    <property type="match status" value="1"/>
</dbReference>
<evidence type="ECO:0000256" key="5">
    <source>
        <dbReference type="ARBA" id="ARBA00022801"/>
    </source>
</evidence>
<dbReference type="PRINTS" id="PR00377">
    <property type="entry name" value="IMPHPHTASES"/>
</dbReference>
<dbReference type="PANTHER" id="PTHR20854">
    <property type="entry name" value="INOSITOL MONOPHOSPHATASE"/>
    <property type="match status" value="1"/>
</dbReference>
<dbReference type="GO" id="GO:0007165">
    <property type="term" value="P:signal transduction"/>
    <property type="evidence" value="ECO:0007669"/>
    <property type="project" value="TreeGrafter"/>
</dbReference>
<evidence type="ECO:0000256" key="2">
    <source>
        <dbReference type="ARBA" id="ARBA00001946"/>
    </source>
</evidence>
<sequence length="290" mass="30034">MEDVQLNRWELSEVAVAVVTEAAQRVAARRAEVFGANAFDGADGARPEGVTTKSTPTDPVTVVDTETERFVRERLAELRPDDTVLGEEFGGDPGESGAVRWIVDPIDGTVNFLYGVPAYAVSLGAQVDGVSVAGAVADVVHGTVYAAVRDGGAREISPDGTVRELSANPITDPALALVATGFGYARERREKQGRVLAQLLPAVRDVRRIGSAALDLCMVAAGRADAHYEHGLSPWDWAAGALIAQEAGAVVIVPAADSSSADGALTLAAAPGIAEALIELLRSAGGLEAL</sequence>
<reference evidence="10" key="1">
    <citation type="submission" date="2016-10" db="EMBL/GenBank/DDBJ databases">
        <authorList>
            <person name="Varghese N."/>
            <person name="Submissions S."/>
        </authorList>
    </citation>
    <scope>NUCLEOTIDE SEQUENCE [LARGE SCALE GENOMIC DNA]</scope>
    <source>
        <strain evidence="10">DSM 44142</strain>
    </source>
</reference>
<dbReference type="InterPro" id="IPR033942">
    <property type="entry name" value="IMPase"/>
</dbReference>
<dbReference type="EC" id="3.1.3.25" evidence="8"/>
<dbReference type="AlphaFoldDB" id="A0A1H1ECW3"/>
<gene>
    <name evidence="9" type="ORF">SAMN04489765_2142</name>
</gene>
<protein>
    <recommendedName>
        <fullName evidence="8">Inositol-1-monophosphatase</fullName>
        <ecNumber evidence="8">3.1.3.25</ecNumber>
    </recommendedName>
</protein>
<evidence type="ECO:0000256" key="1">
    <source>
        <dbReference type="ARBA" id="ARBA00001033"/>
    </source>
</evidence>
<dbReference type="Gene3D" id="3.30.540.10">
    <property type="entry name" value="Fructose-1,6-Bisphosphatase, subunit A, domain 1"/>
    <property type="match status" value="1"/>
</dbReference>
<dbReference type="GO" id="GO:0046854">
    <property type="term" value="P:phosphatidylinositol phosphate biosynthetic process"/>
    <property type="evidence" value="ECO:0007669"/>
    <property type="project" value="InterPro"/>
</dbReference>
<dbReference type="RefSeq" id="WP_068565540.1">
    <property type="nucleotide sequence ID" value="NZ_FNLF01000002.1"/>
</dbReference>
<evidence type="ECO:0000256" key="3">
    <source>
        <dbReference type="ARBA" id="ARBA00009759"/>
    </source>
</evidence>
<comment type="similarity">
    <text evidence="3 8">Belongs to the inositol monophosphatase superfamily.</text>
</comment>
<comment type="cofactor">
    <cofactor evidence="2 7 8">
        <name>Mg(2+)</name>
        <dbReference type="ChEBI" id="CHEBI:18420"/>
    </cofactor>
</comment>
<keyword evidence="5 8" id="KW-0378">Hydrolase</keyword>
<dbReference type="InterPro" id="IPR020550">
    <property type="entry name" value="Inositol_monophosphatase_CS"/>
</dbReference>
<evidence type="ECO:0000256" key="8">
    <source>
        <dbReference type="RuleBase" id="RU364068"/>
    </source>
</evidence>
<dbReference type="PROSITE" id="PS00630">
    <property type="entry name" value="IMP_2"/>
    <property type="match status" value="1"/>
</dbReference>
<dbReference type="Gene3D" id="3.40.190.80">
    <property type="match status" value="1"/>
</dbReference>